<dbReference type="EC" id="2.7.7.65" evidence="1"/>
<dbReference type="OrthoDB" id="384661at2"/>
<sequence>MQFYLATSFIFPRSLRFRLFALCFATTHLPLLGYIGWGVATGRIAWAEFIVLTLATMAGAAGALLGIGALLNPIHALADALHPAEEKERKRAAPTLPEASDIIARLFSGVRRAATATQAQIDALNAAAHEDALTGIANRRGFLAQIDTLPVARRRGCIAIIDIDHFKQVNDQLGHDAGDRLLADFAARLSAQTRRIDIVGRWGGEEFAIFYQDAIEDEASWSLARIAERMRQEPVGAVHGQPVTFSAGLCAWRGGPVTDAIGMADDALYHAKRSGRDRIQRAARPSASAYG</sequence>
<dbReference type="InterPro" id="IPR000160">
    <property type="entry name" value="GGDEF_dom"/>
</dbReference>
<evidence type="ECO:0000256" key="1">
    <source>
        <dbReference type="ARBA" id="ARBA00012528"/>
    </source>
</evidence>
<dbReference type="InterPro" id="IPR050469">
    <property type="entry name" value="Diguanylate_Cyclase"/>
</dbReference>
<feature type="domain" description="GGDEF" evidence="3">
    <location>
        <begin position="154"/>
        <end position="284"/>
    </location>
</feature>
<dbReference type="InterPro" id="IPR029787">
    <property type="entry name" value="Nucleotide_cyclase"/>
</dbReference>
<dbReference type="Proteomes" id="UP000028411">
    <property type="component" value="Unassembled WGS sequence"/>
</dbReference>
<dbReference type="Pfam" id="PF00990">
    <property type="entry name" value="GGDEF"/>
    <property type="match status" value="1"/>
</dbReference>
<dbReference type="SUPFAM" id="SSF55073">
    <property type="entry name" value="Nucleotide cyclase"/>
    <property type="match status" value="1"/>
</dbReference>
<organism evidence="4 5">
    <name type="scientific">Sphingobium chlorophenolicum</name>
    <dbReference type="NCBI Taxonomy" id="46429"/>
    <lineage>
        <taxon>Bacteria</taxon>
        <taxon>Pseudomonadati</taxon>
        <taxon>Pseudomonadota</taxon>
        <taxon>Alphaproteobacteria</taxon>
        <taxon>Sphingomonadales</taxon>
        <taxon>Sphingomonadaceae</taxon>
        <taxon>Sphingobium</taxon>
    </lineage>
</organism>
<dbReference type="EMBL" id="JFHR01000039">
    <property type="protein sequence ID" value="KEQ52597.1"/>
    <property type="molecule type" value="Genomic_DNA"/>
</dbReference>
<dbReference type="AlphaFoldDB" id="A0A081RBM4"/>
<dbReference type="CDD" id="cd01949">
    <property type="entry name" value="GGDEF"/>
    <property type="match status" value="1"/>
</dbReference>
<protein>
    <recommendedName>
        <fullName evidence="1">diguanylate cyclase</fullName>
        <ecNumber evidence="1">2.7.7.65</ecNumber>
    </recommendedName>
</protein>
<dbReference type="PROSITE" id="PS50887">
    <property type="entry name" value="GGDEF"/>
    <property type="match status" value="1"/>
</dbReference>
<dbReference type="InterPro" id="IPR043128">
    <property type="entry name" value="Rev_trsase/Diguanyl_cyclase"/>
</dbReference>
<name>A0A081RBM4_SPHCR</name>
<feature type="transmembrane region" description="Helical" evidence="2">
    <location>
        <begin position="19"/>
        <end position="37"/>
    </location>
</feature>
<dbReference type="GO" id="GO:0052621">
    <property type="term" value="F:diguanylate cyclase activity"/>
    <property type="evidence" value="ECO:0007669"/>
    <property type="project" value="UniProtKB-EC"/>
</dbReference>
<dbReference type="PANTHER" id="PTHR45138">
    <property type="entry name" value="REGULATORY COMPONENTS OF SENSORY TRANSDUCTION SYSTEM"/>
    <property type="match status" value="1"/>
</dbReference>
<keyword evidence="2" id="KW-0812">Transmembrane</keyword>
<dbReference type="Gene3D" id="3.30.70.270">
    <property type="match status" value="1"/>
</dbReference>
<dbReference type="GO" id="GO:0005886">
    <property type="term" value="C:plasma membrane"/>
    <property type="evidence" value="ECO:0007669"/>
    <property type="project" value="TreeGrafter"/>
</dbReference>
<gene>
    <name evidence="4" type="ORF">BV95_03123</name>
</gene>
<dbReference type="NCBIfam" id="TIGR00254">
    <property type="entry name" value="GGDEF"/>
    <property type="match status" value="1"/>
</dbReference>
<keyword evidence="2" id="KW-1133">Transmembrane helix</keyword>
<keyword evidence="2" id="KW-0472">Membrane</keyword>
<evidence type="ECO:0000259" key="3">
    <source>
        <dbReference type="PROSITE" id="PS50887"/>
    </source>
</evidence>
<dbReference type="eggNOG" id="COG3706">
    <property type="taxonomic scope" value="Bacteria"/>
</dbReference>
<dbReference type="RefSeq" id="WP_037453803.1">
    <property type="nucleotide sequence ID" value="NZ_JFHR01000039.1"/>
</dbReference>
<dbReference type="GO" id="GO:1902201">
    <property type="term" value="P:negative regulation of bacterial-type flagellum-dependent cell motility"/>
    <property type="evidence" value="ECO:0007669"/>
    <property type="project" value="TreeGrafter"/>
</dbReference>
<dbReference type="PANTHER" id="PTHR45138:SF24">
    <property type="entry name" value="DIGUANYLATE CYCLASE DGCC-RELATED"/>
    <property type="match status" value="1"/>
</dbReference>
<dbReference type="GO" id="GO:0043709">
    <property type="term" value="P:cell adhesion involved in single-species biofilm formation"/>
    <property type="evidence" value="ECO:0007669"/>
    <property type="project" value="TreeGrafter"/>
</dbReference>
<evidence type="ECO:0000256" key="2">
    <source>
        <dbReference type="SAM" id="Phobius"/>
    </source>
</evidence>
<reference evidence="4 5" key="1">
    <citation type="submission" date="2014-02" db="EMBL/GenBank/DDBJ databases">
        <title>Whole genome sequence of Sphingobium chlorophenolicum NBRC 16172.</title>
        <authorList>
            <person name="Gan H.M."/>
            <person name="Gan H.Y."/>
            <person name="Chew T.H."/>
            <person name="Savka M.A."/>
        </authorList>
    </citation>
    <scope>NUCLEOTIDE SEQUENCE [LARGE SCALE GENOMIC DNA]</scope>
    <source>
        <strain evidence="4 5">NBRC 16172</strain>
    </source>
</reference>
<dbReference type="SMART" id="SM00267">
    <property type="entry name" value="GGDEF"/>
    <property type="match status" value="1"/>
</dbReference>
<comment type="caution">
    <text evidence="4">The sequence shown here is derived from an EMBL/GenBank/DDBJ whole genome shotgun (WGS) entry which is preliminary data.</text>
</comment>
<evidence type="ECO:0000313" key="5">
    <source>
        <dbReference type="Proteomes" id="UP000028411"/>
    </source>
</evidence>
<accession>A0A081RBM4</accession>
<dbReference type="PATRIC" id="fig|46429.4.peg.3102"/>
<proteinExistence type="predicted"/>
<feature type="transmembrane region" description="Helical" evidence="2">
    <location>
        <begin position="49"/>
        <end position="71"/>
    </location>
</feature>
<evidence type="ECO:0000313" key="4">
    <source>
        <dbReference type="EMBL" id="KEQ52597.1"/>
    </source>
</evidence>